<evidence type="ECO:0000259" key="5">
    <source>
        <dbReference type="PROSITE" id="PS50931"/>
    </source>
</evidence>
<keyword evidence="4" id="KW-0804">Transcription</keyword>
<evidence type="ECO:0000313" key="6">
    <source>
        <dbReference type="EMBL" id="PHM73680.1"/>
    </source>
</evidence>
<organism evidence="6 7">
    <name type="scientific">Xenorhabdus kozodoii</name>
    <dbReference type="NCBI Taxonomy" id="351676"/>
    <lineage>
        <taxon>Bacteria</taxon>
        <taxon>Pseudomonadati</taxon>
        <taxon>Pseudomonadota</taxon>
        <taxon>Gammaproteobacteria</taxon>
        <taxon>Enterobacterales</taxon>
        <taxon>Morganellaceae</taxon>
        <taxon>Xenorhabdus</taxon>
    </lineage>
</organism>
<evidence type="ECO:0000256" key="4">
    <source>
        <dbReference type="ARBA" id="ARBA00023163"/>
    </source>
</evidence>
<dbReference type="PANTHER" id="PTHR30118">
    <property type="entry name" value="HTH-TYPE TRANSCRIPTIONAL REGULATOR LEUO-RELATED"/>
    <property type="match status" value="1"/>
</dbReference>
<feature type="domain" description="HTH lysR-type" evidence="5">
    <location>
        <begin position="22"/>
        <end position="79"/>
    </location>
</feature>
<protein>
    <recommendedName>
        <fullName evidence="5">HTH lysR-type domain-containing protein</fullName>
    </recommendedName>
</protein>
<evidence type="ECO:0000256" key="1">
    <source>
        <dbReference type="ARBA" id="ARBA00009437"/>
    </source>
</evidence>
<dbReference type="InterPro" id="IPR036388">
    <property type="entry name" value="WH-like_DNA-bd_sf"/>
</dbReference>
<accession>A0A2D0LDE8</accession>
<gene>
    <name evidence="6" type="ORF">Xkoz_01501</name>
</gene>
<proteinExistence type="inferred from homology"/>
<dbReference type="SUPFAM" id="SSF46785">
    <property type="entry name" value="Winged helix' DNA-binding domain"/>
    <property type="match status" value="1"/>
</dbReference>
<dbReference type="GO" id="GO:0003677">
    <property type="term" value="F:DNA binding"/>
    <property type="evidence" value="ECO:0007669"/>
    <property type="project" value="UniProtKB-KW"/>
</dbReference>
<reference evidence="6 7" key="1">
    <citation type="journal article" date="2017" name="Nat. Microbiol.">
        <title>Natural product diversity associated with the nematode symbionts Photorhabdus and Xenorhabdus.</title>
        <authorList>
            <person name="Tobias N.J."/>
            <person name="Wolff H."/>
            <person name="Djahanschiri B."/>
            <person name="Grundmann F."/>
            <person name="Kronenwerth M."/>
            <person name="Shi Y.M."/>
            <person name="Simonyi S."/>
            <person name="Grun P."/>
            <person name="Shapiro-Ilan D."/>
            <person name="Pidot S.J."/>
            <person name="Stinear T.P."/>
            <person name="Ebersberger I."/>
            <person name="Bode H.B."/>
        </authorList>
    </citation>
    <scope>NUCLEOTIDE SEQUENCE [LARGE SCALE GENOMIC DNA]</scope>
    <source>
        <strain evidence="6 7">DSM 17907</strain>
    </source>
</reference>
<keyword evidence="7" id="KW-1185">Reference proteome</keyword>
<dbReference type="PANTHER" id="PTHR30118:SF15">
    <property type="entry name" value="TRANSCRIPTIONAL REGULATORY PROTEIN"/>
    <property type="match status" value="1"/>
</dbReference>
<dbReference type="InterPro" id="IPR050389">
    <property type="entry name" value="LysR-type_TF"/>
</dbReference>
<keyword evidence="3" id="KW-0238">DNA-binding</keyword>
<dbReference type="Pfam" id="PF00126">
    <property type="entry name" value="HTH_1"/>
    <property type="match status" value="1"/>
</dbReference>
<dbReference type="InterPro" id="IPR000847">
    <property type="entry name" value="LysR_HTH_N"/>
</dbReference>
<evidence type="ECO:0000313" key="7">
    <source>
        <dbReference type="Proteomes" id="UP000221101"/>
    </source>
</evidence>
<dbReference type="Gene3D" id="1.10.10.10">
    <property type="entry name" value="Winged helix-like DNA-binding domain superfamily/Winged helix DNA-binding domain"/>
    <property type="match status" value="1"/>
</dbReference>
<dbReference type="AlphaFoldDB" id="A0A2D0LDE8"/>
<dbReference type="InterPro" id="IPR036390">
    <property type="entry name" value="WH_DNA-bd_sf"/>
</dbReference>
<comment type="caution">
    <text evidence="6">The sequence shown here is derived from an EMBL/GenBank/DDBJ whole genome shotgun (WGS) entry which is preliminary data.</text>
</comment>
<evidence type="ECO:0000256" key="2">
    <source>
        <dbReference type="ARBA" id="ARBA00023015"/>
    </source>
</evidence>
<comment type="similarity">
    <text evidence="1">Belongs to the LysR transcriptional regulatory family.</text>
</comment>
<keyword evidence="2" id="KW-0805">Transcription regulation</keyword>
<dbReference type="EMBL" id="NJCX01000009">
    <property type="protein sequence ID" value="PHM73680.1"/>
    <property type="molecule type" value="Genomic_DNA"/>
</dbReference>
<dbReference type="Proteomes" id="UP000221101">
    <property type="component" value="Unassembled WGS sequence"/>
</dbReference>
<sequence>MYRYYENPSYLNISYHGNHILNNYKLLPALLSILQTLNLTESSKQLGVTQSAMSKILHQLREDFHDKIIVREANQFILTRKGEKLKKKLPALMQQLENLYTNRLSRCVLYLPA</sequence>
<dbReference type="GO" id="GO:0003700">
    <property type="term" value="F:DNA-binding transcription factor activity"/>
    <property type="evidence" value="ECO:0007669"/>
    <property type="project" value="InterPro"/>
</dbReference>
<dbReference type="PROSITE" id="PS50931">
    <property type="entry name" value="HTH_LYSR"/>
    <property type="match status" value="1"/>
</dbReference>
<name>A0A2D0LDE8_9GAMM</name>
<evidence type="ECO:0000256" key="3">
    <source>
        <dbReference type="ARBA" id="ARBA00023125"/>
    </source>
</evidence>